<keyword evidence="3" id="KW-0812">Transmembrane</keyword>
<evidence type="ECO:0000256" key="3">
    <source>
        <dbReference type="SAM" id="Phobius"/>
    </source>
</evidence>
<evidence type="ECO:0000313" key="5">
    <source>
        <dbReference type="Proteomes" id="UP000386847"/>
    </source>
</evidence>
<keyword evidence="1" id="KW-0732">Signal</keyword>
<keyword evidence="3" id="KW-1133">Transmembrane helix</keyword>
<dbReference type="AlphaFoldDB" id="A0A5Q2FD55"/>
<keyword evidence="5" id="KW-1185">Reference proteome</keyword>
<feature type="transmembrane region" description="Helical" evidence="3">
    <location>
        <begin position="12"/>
        <end position="32"/>
    </location>
</feature>
<organism evidence="4 5">
    <name type="scientific">Raineyella fluvialis</name>
    <dbReference type="NCBI Taxonomy" id="2662261"/>
    <lineage>
        <taxon>Bacteria</taxon>
        <taxon>Bacillati</taxon>
        <taxon>Actinomycetota</taxon>
        <taxon>Actinomycetes</taxon>
        <taxon>Propionibacteriales</taxon>
        <taxon>Propionibacteriaceae</taxon>
        <taxon>Raineyella</taxon>
    </lineage>
</organism>
<accession>A0A5Q2FD55</accession>
<feature type="region of interest" description="Disordered" evidence="2">
    <location>
        <begin position="35"/>
        <end position="83"/>
    </location>
</feature>
<protein>
    <recommendedName>
        <fullName evidence="6">DUF4352 domain-containing protein</fullName>
    </recommendedName>
</protein>
<evidence type="ECO:0000256" key="2">
    <source>
        <dbReference type="SAM" id="MobiDB-lite"/>
    </source>
</evidence>
<evidence type="ECO:0008006" key="6">
    <source>
        <dbReference type="Google" id="ProtNLM"/>
    </source>
</evidence>
<gene>
    <name evidence="4" type="ORF">Rai3103_12290</name>
</gene>
<proteinExistence type="predicted"/>
<dbReference type="InterPro" id="IPR029050">
    <property type="entry name" value="Immunoprotect_excell_Ig-like"/>
</dbReference>
<reference evidence="4 5" key="1">
    <citation type="submission" date="2019-10" db="EMBL/GenBank/DDBJ databases">
        <title>Genomic analysis of Raineyella sp. CBA3103.</title>
        <authorList>
            <person name="Roh S.W."/>
        </authorList>
    </citation>
    <scope>NUCLEOTIDE SEQUENCE [LARGE SCALE GENOMIC DNA]</scope>
    <source>
        <strain evidence="4 5">CBA3103</strain>
    </source>
</reference>
<evidence type="ECO:0000313" key="4">
    <source>
        <dbReference type="EMBL" id="QGF24311.1"/>
    </source>
</evidence>
<keyword evidence="3" id="KW-0472">Membrane</keyword>
<dbReference type="KEGG" id="rain:Rai3103_12290"/>
<dbReference type="EMBL" id="CP045725">
    <property type="protein sequence ID" value="QGF24311.1"/>
    <property type="molecule type" value="Genomic_DNA"/>
</dbReference>
<sequence>MAIRDGSSVRTYLTGAVLIALVIVAAVIGSRLDRSSSIPSRAPTTQSAAGPATTAGPSAGAVPRGPFPAATPSATGLPSSGRWIDYQSSEGTGRLAVTGHRRNGRLTELDVTLAATSGYQSYDLLAYDDDGYRYLPEAGRGSGAGLESGVLAAGETVSGRLSFAAPSGALTLVLRNDRDESVAALRID</sequence>
<name>A0A5Q2FD55_9ACTN</name>
<dbReference type="Gene3D" id="2.60.40.1240">
    <property type="match status" value="1"/>
</dbReference>
<dbReference type="RefSeq" id="WP_153572840.1">
    <property type="nucleotide sequence ID" value="NZ_CP045725.1"/>
</dbReference>
<feature type="compositionally biased region" description="Low complexity" evidence="2">
    <location>
        <begin position="42"/>
        <end position="61"/>
    </location>
</feature>
<evidence type="ECO:0000256" key="1">
    <source>
        <dbReference type="ARBA" id="ARBA00022729"/>
    </source>
</evidence>
<dbReference type="Proteomes" id="UP000386847">
    <property type="component" value="Chromosome"/>
</dbReference>